<feature type="compositionally biased region" description="Polar residues" evidence="1">
    <location>
        <begin position="161"/>
        <end position="172"/>
    </location>
</feature>
<dbReference type="EMBL" id="ML991771">
    <property type="protein sequence ID" value="KAF2240103.1"/>
    <property type="molecule type" value="Genomic_DNA"/>
</dbReference>
<feature type="compositionally biased region" description="Polar residues" evidence="1">
    <location>
        <begin position="115"/>
        <end position="146"/>
    </location>
</feature>
<sequence>MASVMISPDRVLDGIRHVYEEIHRHNPRTCVAVTCLYECGHFYIRTARHSCMPIGQSVPAVPPCIELVRTTVQLRLSCRDCFRANMASSLSPEQSLENNPGQPRQDEASLDSEAEPSSLSLVTRTSSGPTNNFASSQDDQTRSPNETRLFDPGFRPHGFNSVGTSPRGNANDQIAFASHRPPPPGLTERQYLSLLTQLNAVMKYLPKVRSPLHIVTNASQ</sequence>
<name>A0A6A6HRE0_VIRVR</name>
<evidence type="ECO:0000256" key="1">
    <source>
        <dbReference type="SAM" id="MobiDB-lite"/>
    </source>
</evidence>
<evidence type="ECO:0000313" key="2">
    <source>
        <dbReference type="EMBL" id="KAF2240103.1"/>
    </source>
</evidence>
<organism evidence="2 3">
    <name type="scientific">Viridothelium virens</name>
    <name type="common">Speckled blister lichen</name>
    <name type="synonym">Trypethelium virens</name>
    <dbReference type="NCBI Taxonomy" id="1048519"/>
    <lineage>
        <taxon>Eukaryota</taxon>
        <taxon>Fungi</taxon>
        <taxon>Dikarya</taxon>
        <taxon>Ascomycota</taxon>
        <taxon>Pezizomycotina</taxon>
        <taxon>Dothideomycetes</taxon>
        <taxon>Dothideomycetes incertae sedis</taxon>
        <taxon>Trypetheliales</taxon>
        <taxon>Trypetheliaceae</taxon>
        <taxon>Viridothelium</taxon>
    </lineage>
</organism>
<accession>A0A6A6HRE0</accession>
<proteinExistence type="predicted"/>
<evidence type="ECO:0000313" key="3">
    <source>
        <dbReference type="Proteomes" id="UP000800092"/>
    </source>
</evidence>
<reference evidence="2" key="1">
    <citation type="journal article" date="2020" name="Stud. Mycol.">
        <title>101 Dothideomycetes genomes: a test case for predicting lifestyles and emergence of pathogens.</title>
        <authorList>
            <person name="Haridas S."/>
            <person name="Albert R."/>
            <person name="Binder M."/>
            <person name="Bloem J."/>
            <person name="Labutti K."/>
            <person name="Salamov A."/>
            <person name="Andreopoulos B."/>
            <person name="Baker S."/>
            <person name="Barry K."/>
            <person name="Bills G."/>
            <person name="Bluhm B."/>
            <person name="Cannon C."/>
            <person name="Castanera R."/>
            <person name="Culley D."/>
            <person name="Daum C."/>
            <person name="Ezra D."/>
            <person name="Gonzalez J."/>
            <person name="Henrissat B."/>
            <person name="Kuo A."/>
            <person name="Liang C."/>
            <person name="Lipzen A."/>
            <person name="Lutzoni F."/>
            <person name="Magnuson J."/>
            <person name="Mondo S."/>
            <person name="Nolan M."/>
            <person name="Ohm R."/>
            <person name="Pangilinan J."/>
            <person name="Park H.-J."/>
            <person name="Ramirez L."/>
            <person name="Alfaro M."/>
            <person name="Sun H."/>
            <person name="Tritt A."/>
            <person name="Yoshinaga Y."/>
            <person name="Zwiers L.-H."/>
            <person name="Turgeon B."/>
            <person name="Goodwin S."/>
            <person name="Spatafora J."/>
            <person name="Crous P."/>
            <person name="Grigoriev I."/>
        </authorList>
    </citation>
    <scope>NUCLEOTIDE SEQUENCE</scope>
    <source>
        <strain evidence="2">Tuck. ex Michener</strain>
    </source>
</reference>
<feature type="region of interest" description="Disordered" evidence="1">
    <location>
        <begin position="89"/>
        <end position="185"/>
    </location>
</feature>
<feature type="compositionally biased region" description="Polar residues" evidence="1">
    <location>
        <begin position="89"/>
        <end position="102"/>
    </location>
</feature>
<dbReference type="Proteomes" id="UP000800092">
    <property type="component" value="Unassembled WGS sequence"/>
</dbReference>
<gene>
    <name evidence="2" type="ORF">EV356DRAFT_495979</name>
</gene>
<keyword evidence="3" id="KW-1185">Reference proteome</keyword>
<dbReference type="AlphaFoldDB" id="A0A6A6HRE0"/>
<protein>
    <submittedName>
        <fullName evidence="2">Uncharacterized protein</fullName>
    </submittedName>
</protein>